<dbReference type="Proteomes" id="UP000016587">
    <property type="component" value="Chromosome"/>
</dbReference>
<dbReference type="eggNOG" id="COG1196">
    <property type="taxonomic scope" value="Bacteria"/>
</dbReference>
<evidence type="ECO:0000259" key="2">
    <source>
        <dbReference type="Pfam" id="PF20469"/>
    </source>
</evidence>
<dbReference type="OrthoDB" id="9816506at2"/>
<dbReference type="AlphaFoldDB" id="T2G882"/>
<dbReference type="PATRIC" id="fig|1121448.10.peg.480"/>
<dbReference type="GO" id="GO:0004527">
    <property type="term" value="F:exonuclease activity"/>
    <property type="evidence" value="ECO:0007669"/>
    <property type="project" value="UniProtKB-KW"/>
</dbReference>
<evidence type="ECO:0000313" key="4">
    <source>
        <dbReference type="Proteomes" id="UP000016587"/>
    </source>
</evidence>
<keyword evidence="3" id="KW-0378">Hydrolase</keyword>
<dbReference type="RefSeq" id="WP_021759025.1">
    <property type="nucleotide sequence ID" value="NC_022444.1"/>
</dbReference>
<protein>
    <submittedName>
        <fullName evidence="3">Putative exonuclease</fullName>
    </submittedName>
</protein>
<gene>
    <name evidence="3" type="ORF">DGI_0483</name>
</gene>
<organism evidence="3 4">
    <name type="scientific">Megalodesulfovibrio gigas (strain ATCC 19364 / DSM 1382 / NCIMB 9332 / VKM B-1759)</name>
    <name type="common">Desulfovibrio gigas</name>
    <dbReference type="NCBI Taxonomy" id="1121448"/>
    <lineage>
        <taxon>Bacteria</taxon>
        <taxon>Pseudomonadati</taxon>
        <taxon>Thermodesulfobacteriota</taxon>
        <taxon>Desulfovibrionia</taxon>
        <taxon>Desulfovibrionales</taxon>
        <taxon>Desulfovibrionaceae</taxon>
        <taxon>Megalodesulfovibrio</taxon>
    </lineage>
</organism>
<dbReference type="Gene3D" id="3.40.50.300">
    <property type="entry name" value="P-loop containing nucleotide triphosphate hydrolases"/>
    <property type="match status" value="1"/>
</dbReference>
<dbReference type="HOGENOM" id="CLU_025620_1_0_7"/>
<dbReference type="Pfam" id="PF13304">
    <property type="entry name" value="AAA_21"/>
    <property type="match status" value="1"/>
</dbReference>
<dbReference type="GO" id="GO:0005524">
    <property type="term" value="F:ATP binding"/>
    <property type="evidence" value="ECO:0007669"/>
    <property type="project" value="InterPro"/>
</dbReference>
<sequence length="657" mass="74433">MKLEKIRICNFRCFGPKPKAIHFEDGVTAFVGGNGSGKTACFLALSRLFGVTQAQRTVQRRDFHIGKNCTELESDATLSIEAIFGFPELEEGNPDERADAVPEYFQQMVASAPGEPLKLRMQLRATWIDDGTYDGNVDTDVRWITTLSDEYKWEDCPRVQAFDRGAIQLIYVPATRDASSQVANLLKGRLWQAARWSEKFRKQSSWYAEKIQWLFEKEKPLRFIIHHLTERWRQLHEADTDTTPGLRLVDSKLEELVRKVEFIFMPDEEGRERKMADLSDGQRSLFHIALTAAALEAEKEACSQLADECAFEHDKLHRTQLTLLAIEEPENNLSPFFLSRIVAQSREIGSMPNAQVMLSSHSPAIMSRIEPEEVRYFRLNRHKRQAVVRKLSLPKDNQEASKYVRLAVKAYPELYFARFVVLGEGDSERLVIPKIAEAMGVPLDPSFVPIVPLGGRFVDHFWKLLSKLGIPYATLLDLDLGRQHGGAKTVQRIVAALQENGVDLSKNDHVLFGSADPDALGTLHDQELLDNGHDWIKALAEENVFFSHPLDLDFAMLSAFPEAYRVPNPGGGGPRMGEKAVANKIKMSLKENGNPDLYDDSYDEKFSWYPYLFLSRSKPETHIAALTRISPKELARNAPQELKRLIATIRQALSLPE</sequence>
<accession>T2G882</accession>
<reference evidence="4" key="2">
    <citation type="submission" date="2013-07" db="EMBL/GenBank/DDBJ databases">
        <authorList>
            <person name="Morais-Silva F.O."/>
            <person name="Rezende A.M."/>
            <person name="Pimentel C."/>
            <person name="Resende D.M."/>
            <person name="Santos C.I."/>
            <person name="Clemente C."/>
            <person name="de Oliveira L.M."/>
            <person name="da Silva S.M."/>
            <person name="Costa D.A."/>
            <person name="Varela-Raposo A."/>
            <person name="Horacio E.C.A."/>
            <person name="Matos M."/>
            <person name="Flores O."/>
            <person name="Ruiz J.C."/>
            <person name="Rodrigues-Pousada C."/>
        </authorList>
    </citation>
    <scope>NUCLEOTIDE SEQUENCE [LARGE SCALE GENOMIC DNA]</scope>
    <source>
        <strain evidence="4">ATCC 19364 / DSM 1382 / NCIMB 9332 / VKM B-1759</strain>
    </source>
</reference>
<dbReference type="CDD" id="cd01026">
    <property type="entry name" value="TOPRIM_OLD"/>
    <property type="match status" value="1"/>
</dbReference>
<name>T2G882_MEGG1</name>
<keyword evidence="3" id="KW-0540">Nuclease</keyword>
<dbReference type="PANTHER" id="PTHR43581">
    <property type="entry name" value="ATP/GTP PHOSPHATASE"/>
    <property type="match status" value="1"/>
</dbReference>
<dbReference type="GO" id="GO:0016887">
    <property type="term" value="F:ATP hydrolysis activity"/>
    <property type="evidence" value="ECO:0007669"/>
    <property type="project" value="InterPro"/>
</dbReference>
<proteinExistence type="predicted"/>
<evidence type="ECO:0000259" key="1">
    <source>
        <dbReference type="Pfam" id="PF13304"/>
    </source>
</evidence>
<dbReference type="EMBL" id="CP006585">
    <property type="protein sequence ID" value="AGW12394.1"/>
    <property type="molecule type" value="Genomic_DNA"/>
</dbReference>
<dbReference type="eggNOG" id="COG3593">
    <property type="taxonomic scope" value="Bacteria"/>
</dbReference>
<dbReference type="InterPro" id="IPR051396">
    <property type="entry name" value="Bact_Antivir_Def_Nuclease"/>
</dbReference>
<evidence type="ECO:0000313" key="3">
    <source>
        <dbReference type="EMBL" id="AGW12394.1"/>
    </source>
</evidence>
<dbReference type="Pfam" id="PF20469">
    <property type="entry name" value="OLD-like_TOPRIM"/>
    <property type="match status" value="1"/>
</dbReference>
<dbReference type="InterPro" id="IPR027417">
    <property type="entry name" value="P-loop_NTPase"/>
</dbReference>
<dbReference type="STRING" id="1121448.DGI_0483"/>
<keyword evidence="4" id="KW-1185">Reference proteome</keyword>
<dbReference type="SUPFAM" id="SSF52540">
    <property type="entry name" value="P-loop containing nucleoside triphosphate hydrolases"/>
    <property type="match status" value="1"/>
</dbReference>
<dbReference type="PANTHER" id="PTHR43581:SF4">
    <property type="entry name" value="ATP_GTP PHOSPHATASE"/>
    <property type="match status" value="1"/>
</dbReference>
<keyword evidence="3" id="KW-0269">Exonuclease</keyword>
<feature type="domain" description="ATPase AAA-type core" evidence="1">
    <location>
        <begin position="27"/>
        <end position="367"/>
    </location>
</feature>
<feature type="domain" description="OLD protein-like TOPRIM" evidence="2">
    <location>
        <begin position="416"/>
        <end position="479"/>
    </location>
</feature>
<reference evidence="3 4" key="1">
    <citation type="journal article" date="2013" name="J. Bacteriol.">
        <title>Roles of HynAB and Ech, the only two hydrogenases found in the model sulfate reducer Desulfovibrio gigas.</title>
        <authorList>
            <person name="Morais-Silva F.O."/>
            <person name="Santos C.I."/>
            <person name="Rodrigues R."/>
            <person name="Pereira I.A."/>
            <person name="Rodrigues-Pousada C."/>
        </authorList>
    </citation>
    <scope>NUCLEOTIDE SEQUENCE [LARGE SCALE GENOMIC DNA]</scope>
    <source>
        <strain evidence="4">ATCC 19364 / DSM 1382 / NCIMB 9332 / VKM B-1759</strain>
    </source>
</reference>
<dbReference type="InterPro" id="IPR034139">
    <property type="entry name" value="TOPRIM_OLD"/>
</dbReference>
<dbReference type="InterPro" id="IPR003959">
    <property type="entry name" value="ATPase_AAA_core"/>
</dbReference>
<dbReference type="KEGG" id="dgg:DGI_0483"/>